<evidence type="ECO:0000313" key="1">
    <source>
        <dbReference type="EMBL" id="KAH8002613.1"/>
    </source>
</evidence>
<name>A0ACB8FBR6_9SAUR</name>
<dbReference type="Proteomes" id="UP000827872">
    <property type="component" value="Linkage Group LG08"/>
</dbReference>
<sequence>MQRSLLPVSCHQVPPKLYECKECSVNITVLDNVQQYAAEAERLMERYNRDSDLTKGFKVEKVTKVLLAESNRTGYFIEFTIKETMCLKAKFLSQPSECKFLPDEYAHTGFCSGKILNDTTDTEVVEVKSCEIFDIQVRGPFVLIRVSSRLCRAKGDVGAQCTGRMPVHGRCMGMAGVFQGGGGSLERNPTPGDVATPTMILENTVTAAVLAVTDVITDIIILTPTVYAAMLLGMDAGIIFRITTTILSLIVTDIHTAVAVAQQVAQVNLIPPTIVKKKTIPTFLLRPGPITLRHPQVAHTTFLLVDFPRHQLGLPLLLQKGPVFVHRAVGPVVVTAITTGGTRQRMNEKTAPQVRCNPPRLSLRPWLVRSIASSCQAYLMSSKLLLQSSLSLYTTNTRNQLFSLSH</sequence>
<reference evidence="1" key="1">
    <citation type="submission" date="2021-08" db="EMBL/GenBank/DDBJ databases">
        <title>The first chromosome-level gecko genome reveals the dynamic sex chromosomes of Neotropical dwarf geckos (Sphaerodactylidae: Sphaerodactylus).</title>
        <authorList>
            <person name="Pinto B.J."/>
            <person name="Keating S.E."/>
            <person name="Gamble T."/>
        </authorList>
    </citation>
    <scope>NUCLEOTIDE SEQUENCE</scope>
    <source>
        <strain evidence="1">TG3544</strain>
    </source>
</reference>
<proteinExistence type="predicted"/>
<keyword evidence="2" id="KW-1185">Reference proteome</keyword>
<accession>A0ACB8FBR6</accession>
<evidence type="ECO:0000313" key="2">
    <source>
        <dbReference type="Proteomes" id="UP000827872"/>
    </source>
</evidence>
<organism evidence="1 2">
    <name type="scientific">Sphaerodactylus townsendi</name>
    <dbReference type="NCBI Taxonomy" id="933632"/>
    <lineage>
        <taxon>Eukaryota</taxon>
        <taxon>Metazoa</taxon>
        <taxon>Chordata</taxon>
        <taxon>Craniata</taxon>
        <taxon>Vertebrata</taxon>
        <taxon>Euteleostomi</taxon>
        <taxon>Lepidosauria</taxon>
        <taxon>Squamata</taxon>
        <taxon>Bifurcata</taxon>
        <taxon>Gekkota</taxon>
        <taxon>Sphaerodactylidae</taxon>
        <taxon>Sphaerodactylus</taxon>
    </lineage>
</organism>
<dbReference type="EMBL" id="CM037621">
    <property type="protein sequence ID" value="KAH8002613.1"/>
    <property type="molecule type" value="Genomic_DNA"/>
</dbReference>
<gene>
    <name evidence="1" type="ORF">K3G42_026612</name>
</gene>
<protein>
    <submittedName>
        <fullName evidence="1">Uncharacterized protein</fullName>
    </submittedName>
</protein>
<comment type="caution">
    <text evidence="1">The sequence shown here is derived from an EMBL/GenBank/DDBJ whole genome shotgun (WGS) entry which is preliminary data.</text>
</comment>